<reference evidence="2 3" key="1">
    <citation type="journal article" date="2015" name="Int. J. Syst. Evol. Microbiol.">
        <title>Hyunsoonleella pacifica sp. nov., isolated from seawater of South Pacific Gyre.</title>
        <authorList>
            <person name="Gao X."/>
            <person name="Zhang Z."/>
            <person name="Dai X."/>
            <person name="Zhang X.H."/>
        </authorList>
    </citation>
    <scope>NUCLEOTIDE SEQUENCE [LARGE SCALE GENOMIC DNA]</scope>
    <source>
        <strain evidence="2 3">SW033</strain>
    </source>
</reference>
<organism evidence="2 3">
    <name type="scientific">Hyunsoonleella pacifica</name>
    <dbReference type="NCBI Taxonomy" id="1080224"/>
    <lineage>
        <taxon>Bacteria</taxon>
        <taxon>Pseudomonadati</taxon>
        <taxon>Bacteroidota</taxon>
        <taxon>Flavobacteriia</taxon>
        <taxon>Flavobacteriales</taxon>
        <taxon>Flavobacteriaceae</taxon>
    </lineage>
</organism>
<evidence type="ECO:0000256" key="1">
    <source>
        <dbReference type="SAM" id="SignalP"/>
    </source>
</evidence>
<evidence type="ECO:0000313" key="3">
    <source>
        <dbReference type="Proteomes" id="UP000292372"/>
    </source>
</evidence>
<accession>A0A4Q9FQZ5</accession>
<gene>
    <name evidence="2" type="ORF">EYD46_05530</name>
</gene>
<dbReference type="AlphaFoldDB" id="A0A4Q9FQZ5"/>
<dbReference type="PROSITE" id="PS51257">
    <property type="entry name" value="PROKAR_LIPOPROTEIN"/>
    <property type="match status" value="1"/>
</dbReference>
<evidence type="ECO:0008006" key="4">
    <source>
        <dbReference type="Google" id="ProtNLM"/>
    </source>
</evidence>
<feature type="signal peptide" evidence="1">
    <location>
        <begin position="1"/>
        <end position="23"/>
    </location>
</feature>
<protein>
    <recommendedName>
        <fullName evidence="4">Lipoprotein</fullName>
    </recommendedName>
</protein>
<dbReference type="OrthoDB" id="1443519at2"/>
<keyword evidence="3" id="KW-1185">Reference proteome</keyword>
<sequence length="169" mass="18823">MKKLIYSLFLLSFIITLTSCSNSDDSDSQMEQDPEKNFASITINGDGFADLKLELDIVDIIDVENNRVRLDVRNQEGYRITFTLPAPVEKKQYTMIVYNNTMDNISSMSIPGSGIFLSKAGGTLNINEIIEDGDCKIFKGSINVEYDRQDNTPGDITVVGSFEIPSECN</sequence>
<dbReference type="Proteomes" id="UP000292372">
    <property type="component" value="Unassembled WGS sequence"/>
</dbReference>
<dbReference type="EMBL" id="SIRS01000002">
    <property type="protein sequence ID" value="TBN17774.1"/>
    <property type="molecule type" value="Genomic_DNA"/>
</dbReference>
<proteinExistence type="predicted"/>
<comment type="caution">
    <text evidence="2">The sequence shown here is derived from an EMBL/GenBank/DDBJ whole genome shotgun (WGS) entry which is preliminary data.</text>
</comment>
<name>A0A4Q9FQZ5_9FLAO</name>
<feature type="chain" id="PRO_5020462872" description="Lipoprotein" evidence="1">
    <location>
        <begin position="24"/>
        <end position="169"/>
    </location>
</feature>
<evidence type="ECO:0000313" key="2">
    <source>
        <dbReference type="EMBL" id="TBN17774.1"/>
    </source>
</evidence>
<dbReference type="RefSeq" id="WP_130936064.1">
    <property type="nucleotide sequence ID" value="NZ_BMEE01000001.1"/>
</dbReference>
<keyword evidence="1" id="KW-0732">Signal</keyword>